<proteinExistence type="predicted"/>
<keyword evidence="3" id="KW-1185">Reference proteome</keyword>
<dbReference type="EMBL" id="CALTRL010005790">
    <property type="protein sequence ID" value="CAH7686413.1"/>
    <property type="molecule type" value="Genomic_DNA"/>
</dbReference>
<feature type="compositionally biased region" description="Basic and acidic residues" evidence="1">
    <location>
        <begin position="158"/>
        <end position="170"/>
    </location>
</feature>
<comment type="caution">
    <text evidence="2">The sequence shown here is derived from an EMBL/GenBank/DDBJ whole genome shotgun (WGS) entry which is preliminary data.</text>
</comment>
<name>A0AAV0BGT9_PHAPC</name>
<evidence type="ECO:0000313" key="2">
    <source>
        <dbReference type="EMBL" id="CAH7686413.1"/>
    </source>
</evidence>
<dbReference type="AlphaFoldDB" id="A0AAV0BGT9"/>
<organism evidence="2 3">
    <name type="scientific">Phakopsora pachyrhizi</name>
    <name type="common">Asian soybean rust disease fungus</name>
    <dbReference type="NCBI Taxonomy" id="170000"/>
    <lineage>
        <taxon>Eukaryota</taxon>
        <taxon>Fungi</taxon>
        <taxon>Dikarya</taxon>
        <taxon>Basidiomycota</taxon>
        <taxon>Pucciniomycotina</taxon>
        <taxon>Pucciniomycetes</taxon>
        <taxon>Pucciniales</taxon>
        <taxon>Phakopsoraceae</taxon>
        <taxon>Phakopsora</taxon>
    </lineage>
</organism>
<reference evidence="2" key="1">
    <citation type="submission" date="2022-06" db="EMBL/GenBank/DDBJ databases">
        <authorList>
            <consortium name="SYNGENTA / RWTH Aachen University"/>
        </authorList>
    </citation>
    <scope>NUCLEOTIDE SEQUENCE</scope>
</reference>
<evidence type="ECO:0000256" key="1">
    <source>
        <dbReference type="SAM" id="MobiDB-lite"/>
    </source>
</evidence>
<feature type="region of interest" description="Disordered" evidence="1">
    <location>
        <begin position="157"/>
        <end position="189"/>
    </location>
</feature>
<evidence type="ECO:0000313" key="3">
    <source>
        <dbReference type="Proteomes" id="UP001153365"/>
    </source>
</evidence>
<dbReference type="Proteomes" id="UP001153365">
    <property type="component" value="Unassembled WGS sequence"/>
</dbReference>
<sequence length="189" mass="21350">MDSKLTRAAQRHRKLTLNQFDRNRASSAKVHPANTRPSTLSKITARTSKPHRHQRSIKIVDEDDGMEALLSKPSPKLCTLTPTESSQNSPFLSLADVMVEKPGRRHFSDSFELVSQPISRVIILPDEEHGKNQSAGPGFEDQFPRLTKFKKDEDDDWERIGLDGEPELIKHQTNPESKRSWTGVVLNSS</sequence>
<gene>
    <name evidence="2" type="ORF">PPACK8108_LOCUS21058</name>
</gene>
<accession>A0AAV0BGT9</accession>
<protein>
    <submittedName>
        <fullName evidence="2">Uncharacterized protein</fullName>
    </submittedName>
</protein>